<protein>
    <recommendedName>
        <fullName evidence="13">M13 family peptidase</fullName>
    </recommendedName>
</protein>
<dbReference type="InterPro" id="IPR000718">
    <property type="entry name" value="Peptidase_M13"/>
</dbReference>
<evidence type="ECO:0000313" key="11">
    <source>
        <dbReference type="EMBL" id="KAK8781329.1"/>
    </source>
</evidence>
<dbReference type="InterPro" id="IPR042089">
    <property type="entry name" value="Peptidase_M13_dom_2"/>
</dbReference>
<evidence type="ECO:0000259" key="10">
    <source>
        <dbReference type="Pfam" id="PF05649"/>
    </source>
</evidence>
<name>A0AAQ4F2T1_AMBAM</name>
<feature type="compositionally biased region" description="Polar residues" evidence="8">
    <location>
        <begin position="87"/>
        <end position="105"/>
    </location>
</feature>
<reference evidence="11 12" key="1">
    <citation type="journal article" date="2023" name="Arcadia Sci">
        <title>De novo assembly of a long-read Amblyomma americanum tick genome.</title>
        <authorList>
            <person name="Chou S."/>
            <person name="Poskanzer K.E."/>
            <person name="Rollins M."/>
            <person name="Thuy-Boun P.S."/>
        </authorList>
    </citation>
    <scope>NUCLEOTIDE SEQUENCE [LARGE SCALE GENOMIC DNA]</scope>
    <source>
        <strain evidence="11">F_SG_1</strain>
        <tissue evidence="11">Salivary glands</tissue>
    </source>
</reference>
<keyword evidence="5" id="KW-0378">Hydrolase</keyword>
<feature type="region of interest" description="Disordered" evidence="8">
    <location>
        <begin position="425"/>
        <end position="483"/>
    </location>
</feature>
<dbReference type="Pfam" id="PF01431">
    <property type="entry name" value="Peptidase_M13"/>
    <property type="match status" value="1"/>
</dbReference>
<dbReference type="Proteomes" id="UP001321473">
    <property type="component" value="Unassembled WGS sequence"/>
</dbReference>
<feature type="compositionally biased region" description="Basic and acidic residues" evidence="8">
    <location>
        <begin position="448"/>
        <end position="476"/>
    </location>
</feature>
<evidence type="ECO:0000256" key="6">
    <source>
        <dbReference type="ARBA" id="ARBA00022833"/>
    </source>
</evidence>
<organism evidence="11 12">
    <name type="scientific">Amblyomma americanum</name>
    <name type="common">Lone star tick</name>
    <dbReference type="NCBI Taxonomy" id="6943"/>
    <lineage>
        <taxon>Eukaryota</taxon>
        <taxon>Metazoa</taxon>
        <taxon>Ecdysozoa</taxon>
        <taxon>Arthropoda</taxon>
        <taxon>Chelicerata</taxon>
        <taxon>Arachnida</taxon>
        <taxon>Acari</taxon>
        <taxon>Parasitiformes</taxon>
        <taxon>Ixodida</taxon>
        <taxon>Ixodoidea</taxon>
        <taxon>Ixodidae</taxon>
        <taxon>Amblyomminae</taxon>
        <taxon>Amblyomma</taxon>
    </lineage>
</organism>
<evidence type="ECO:0000256" key="7">
    <source>
        <dbReference type="ARBA" id="ARBA00023049"/>
    </source>
</evidence>
<comment type="caution">
    <text evidence="11">The sequence shown here is derived from an EMBL/GenBank/DDBJ whole genome shotgun (WGS) entry which is preliminary data.</text>
</comment>
<evidence type="ECO:0000256" key="1">
    <source>
        <dbReference type="ARBA" id="ARBA00001947"/>
    </source>
</evidence>
<comment type="cofactor">
    <cofactor evidence="1">
        <name>Zn(2+)</name>
        <dbReference type="ChEBI" id="CHEBI:29105"/>
    </cofactor>
</comment>
<dbReference type="Gene3D" id="3.40.390.10">
    <property type="entry name" value="Collagenase (Catalytic Domain)"/>
    <property type="match status" value="3"/>
</dbReference>
<keyword evidence="12" id="KW-1185">Reference proteome</keyword>
<evidence type="ECO:0000259" key="9">
    <source>
        <dbReference type="Pfam" id="PF01431"/>
    </source>
</evidence>
<dbReference type="PROSITE" id="PS51885">
    <property type="entry name" value="NEPRILYSIN"/>
    <property type="match status" value="1"/>
</dbReference>
<keyword evidence="7" id="KW-0482">Metalloprotease</keyword>
<accession>A0AAQ4F2T1</accession>
<dbReference type="GO" id="GO:0005886">
    <property type="term" value="C:plasma membrane"/>
    <property type="evidence" value="ECO:0007669"/>
    <property type="project" value="TreeGrafter"/>
</dbReference>
<dbReference type="Gene3D" id="1.10.1380.10">
    <property type="entry name" value="Neutral endopeptidase , domain2"/>
    <property type="match status" value="1"/>
</dbReference>
<dbReference type="EMBL" id="JARKHS020007780">
    <property type="protein sequence ID" value="KAK8781329.1"/>
    <property type="molecule type" value="Genomic_DNA"/>
</dbReference>
<feature type="domain" description="Peptidase M13 N-terminal" evidence="10">
    <location>
        <begin position="796"/>
        <end position="1074"/>
    </location>
</feature>
<feature type="region of interest" description="Disordered" evidence="8">
    <location>
        <begin position="500"/>
        <end position="712"/>
    </location>
</feature>
<evidence type="ECO:0000313" key="12">
    <source>
        <dbReference type="Proteomes" id="UP001321473"/>
    </source>
</evidence>
<dbReference type="InterPro" id="IPR008753">
    <property type="entry name" value="Peptidase_M13_N"/>
</dbReference>
<dbReference type="InterPro" id="IPR018497">
    <property type="entry name" value="Peptidase_M13_C"/>
</dbReference>
<dbReference type="InterPro" id="IPR024079">
    <property type="entry name" value="MetalloPept_cat_dom_sf"/>
</dbReference>
<evidence type="ECO:0008006" key="13">
    <source>
        <dbReference type="Google" id="ProtNLM"/>
    </source>
</evidence>
<feature type="compositionally biased region" description="Polar residues" evidence="8">
    <location>
        <begin position="10"/>
        <end position="22"/>
    </location>
</feature>
<dbReference type="GO" id="GO:0046872">
    <property type="term" value="F:metal ion binding"/>
    <property type="evidence" value="ECO:0007669"/>
    <property type="project" value="UniProtKB-KW"/>
</dbReference>
<dbReference type="Pfam" id="PF05649">
    <property type="entry name" value="Peptidase_M13_N"/>
    <property type="match status" value="1"/>
</dbReference>
<feature type="compositionally biased region" description="Polar residues" evidence="8">
    <location>
        <begin position="664"/>
        <end position="684"/>
    </location>
</feature>
<feature type="compositionally biased region" description="Polar residues" evidence="8">
    <location>
        <begin position="632"/>
        <end position="650"/>
    </location>
</feature>
<feature type="compositionally biased region" description="Low complexity" evidence="8">
    <location>
        <begin position="216"/>
        <end position="226"/>
    </location>
</feature>
<feature type="region of interest" description="Disordered" evidence="8">
    <location>
        <begin position="203"/>
        <end position="226"/>
    </location>
</feature>
<comment type="similarity">
    <text evidence="2">Belongs to the peptidase M13 family.</text>
</comment>
<dbReference type="PANTHER" id="PTHR11733">
    <property type="entry name" value="ZINC METALLOPROTEASE FAMILY M13 NEPRILYSIN-RELATED"/>
    <property type="match status" value="1"/>
</dbReference>
<evidence type="ECO:0000256" key="4">
    <source>
        <dbReference type="ARBA" id="ARBA00022723"/>
    </source>
</evidence>
<evidence type="ECO:0000256" key="5">
    <source>
        <dbReference type="ARBA" id="ARBA00022801"/>
    </source>
</evidence>
<dbReference type="GO" id="GO:0004222">
    <property type="term" value="F:metalloendopeptidase activity"/>
    <property type="evidence" value="ECO:0007669"/>
    <property type="project" value="InterPro"/>
</dbReference>
<keyword evidence="6" id="KW-0862">Zinc</keyword>
<gene>
    <name evidence="11" type="ORF">V5799_017330</name>
</gene>
<feature type="compositionally biased region" description="Polar residues" evidence="8">
    <location>
        <begin position="589"/>
        <end position="600"/>
    </location>
</feature>
<evidence type="ECO:0000256" key="8">
    <source>
        <dbReference type="SAM" id="MobiDB-lite"/>
    </source>
</evidence>
<proteinExistence type="inferred from homology"/>
<feature type="compositionally biased region" description="Basic and acidic residues" evidence="8">
    <location>
        <begin position="701"/>
        <end position="712"/>
    </location>
</feature>
<feature type="domain" description="Peptidase M13 C-terminal" evidence="9">
    <location>
        <begin position="1295"/>
        <end position="1388"/>
    </location>
</feature>
<evidence type="ECO:0000256" key="3">
    <source>
        <dbReference type="ARBA" id="ARBA00022670"/>
    </source>
</evidence>
<dbReference type="GO" id="GO:0016485">
    <property type="term" value="P:protein processing"/>
    <property type="evidence" value="ECO:0007669"/>
    <property type="project" value="TreeGrafter"/>
</dbReference>
<evidence type="ECO:0000256" key="2">
    <source>
        <dbReference type="ARBA" id="ARBA00007357"/>
    </source>
</evidence>
<keyword evidence="3" id="KW-0645">Protease</keyword>
<feature type="region of interest" description="Disordered" evidence="8">
    <location>
        <begin position="1"/>
        <end position="106"/>
    </location>
</feature>
<dbReference type="PANTHER" id="PTHR11733:SF241">
    <property type="entry name" value="GH26575P-RELATED"/>
    <property type="match status" value="1"/>
</dbReference>
<keyword evidence="4" id="KW-0479">Metal-binding</keyword>
<sequence>MKQGGHDSQQRPTNPVVATSQREMCEQLPPPSTSAGLQRRAKELPQVRRPPTGTGGSPPLVRIADTPNVSGLSGGGGRRGFPRHRLTTSTRASGTPVPSTTSASRPISELAGVLEFLPRNVAESPSTRTKRLPLGPKEVTREHLFDFREEFSGQLLESESQEKKSDISMKCETRGRFDPLSKPGHLTQEQPAAVNPRLVPTPQKVVSSEELQRVLPRTSTTTPTTTTRRIDVPRHIRNSADTSLPRLPPHIESRVPATSRLTLPKPGIRRKPEQDAGQVMGDVACYGVWKTEIEVCTTANSQRTYNDGVPARTGSSTTLLEDSREDELTGKRRRSELVSSKTTGMFQNPSKKLQPEEFTGSSEMALIGGFEDLSGGTYVLPDDHALELTVDITQRQRASAVAPSEGSSSLSSFKKRVSAAVTVHRGTRPVNIKPQQARLEPIFSEPSKAPEEPPVREPQPKRKETLKKPQKPKEPENDVEYGWPVDYERFLPHSREALSYTELLEYPKKPRKASTKRDVSLSQFEAQDEQGVSPPMEEFVLDSAPVVPSTRRVSASKPIGPSKGKTAPQPDKKPTSKAASRHSRGSLDGVNQEQATSAPHTKQVENKVGKNQRRSSTPKSPSTDRGEDISAPLTSKGSDVSSMKGSATSHSPRRRSIAAEESKPTVSSSRRISSLIPTPPSATKNVDKKAEMTQKQSPAPERPKLAHDEDIPSRSLSQGRVLWLKKEPEETTSSVSPTTHPILKIYYCSSDVCNAEAAYLKSLISKSIKPCDNFYEYVCEGWTKSHAIPGIPDADVKTAAALHEDCMRRDKVGHDGDTVVNVARELFQAWAIKEWPIFKGKTITQSTAWLFAGELVRDLNVAALATVGVGVSPKVLEATAIELDEPRLVFSCNDASRPAVTKLFKDALMEVMSRFAAASATIGSGDVDDVLGVFTRLASSPAIAASPDTSPLVYTNVKLIELDTGFKNFLEGVFNSIVTIDGTTEVVLKSPDYLRNHLPAAMQELSPHAVVNYLGFMALVKAAPFFPERFSNLRQIFGKDVLGRTLPDVSQTKTLCLLAVQQVLPACFAKAAVKLRGMSRTDLPLTEWLSRLESSFGRHQERVAWINELSALIVRYRLKRNRRVAFSSRHEPCAPSPQEIPRRSEHPLRFFHQVSMLQEQKRLQLVLKTGQEVLALRGEARSELATIPEYDVMRQAVHVPMALFNTSVASNTTMFSFHLSRVAVRLYRALVQILFPRNIYERDAPLALTDETLRRLDELLSCFEKDLRVLPAALRGPVSVDSAKFRGALLQHAAAVKLGFRAFRDHLTVRRVWQVDFRFKDLPEFSSDALFFLYYALDNCESADTVYAEHRGTWMPAHYRVNAALRHVKEFAEPFSCSDGDQMALSAQMCHVLKKD</sequence>
<feature type="region of interest" description="Disordered" evidence="8">
    <location>
        <begin position="307"/>
        <end position="327"/>
    </location>
</feature>
<dbReference type="SUPFAM" id="SSF55486">
    <property type="entry name" value="Metalloproteases ('zincins'), catalytic domain"/>
    <property type="match status" value="2"/>
</dbReference>